<name>A0A8H4KQC3_9HYPO</name>
<dbReference type="AlphaFoldDB" id="A0A8H4KQC3"/>
<accession>A0A8H4KQC3</accession>
<proteinExistence type="predicted"/>
<dbReference type="Proteomes" id="UP000605986">
    <property type="component" value="Unassembled WGS sequence"/>
</dbReference>
<organism evidence="2 3">
    <name type="scientific">Fusarium austroafricanum</name>
    <dbReference type="NCBI Taxonomy" id="2364996"/>
    <lineage>
        <taxon>Eukaryota</taxon>
        <taxon>Fungi</taxon>
        <taxon>Dikarya</taxon>
        <taxon>Ascomycota</taxon>
        <taxon>Pezizomycotina</taxon>
        <taxon>Sordariomycetes</taxon>
        <taxon>Hypocreomycetidae</taxon>
        <taxon>Hypocreales</taxon>
        <taxon>Nectriaceae</taxon>
        <taxon>Fusarium</taxon>
        <taxon>Fusarium concolor species complex</taxon>
    </lineage>
</organism>
<sequence>MHSSFILVAALSLGACAAPVLPIIPTLPRLVYGRADKGINVGKDLGPAGKLVTGAIHKLPVDVKVDAPVIPEKREAAPAVEVDLGGGGLSVKREAAPAVEVDLGGGGLSV</sequence>
<feature type="signal peptide" evidence="1">
    <location>
        <begin position="1"/>
        <end position="17"/>
    </location>
</feature>
<reference evidence="2" key="1">
    <citation type="submission" date="2020-01" db="EMBL/GenBank/DDBJ databases">
        <title>Identification and distribution of gene clusters putatively required for synthesis of sphingolipid metabolism inhibitors in phylogenetically diverse species of the filamentous fungus Fusarium.</title>
        <authorList>
            <person name="Kim H.-S."/>
            <person name="Busman M."/>
            <person name="Brown D.W."/>
            <person name="Divon H."/>
            <person name="Uhlig S."/>
            <person name="Proctor R.H."/>
        </authorList>
    </citation>
    <scope>NUCLEOTIDE SEQUENCE</scope>
    <source>
        <strain evidence="2">NRRL 53441</strain>
    </source>
</reference>
<comment type="caution">
    <text evidence="2">The sequence shown here is derived from an EMBL/GenBank/DDBJ whole genome shotgun (WGS) entry which is preliminary data.</text>
</comment>
<keyword evidence="1" id="KW-0732">Signal</keyword>
<feature type="chain" id="PRO_5034270290" evidence="1">
    <location>
        <begin position="18"/>
        <end position="110"/>
    </location>
</feature>
<gene>
    <name evidence="2" type="ORF">F53441_3610</name>
</gene>
<evidence type="ECO:0000313" key="3">
    <source>
        <dbReference type="Proteomes" id="UP000605986"/>
    </source>
</evidence>
<keyword evidence="3" id="KW-1185">Reference proteome</keyword>
<protein>
    <submittedName>
        <fullName evidence="2">Uncharacterized protein</fullName>
    </submittedName>
</protein>
<evidence type="ECO:0000256" key="1">
    <source>
        <dbReference type="SAM" id="SignalP"/>
    </source>
</evidence>
<dbReference type="OrthoDB" id="10524468at2759"/>
<evidence type="ECO:0000313" key="2">
    <source>
        <dbReference type="EMBL" id="KAF4453784.1"/>
    </source>
</evidence>
<dbReference type="EMBL" id="JAADJG010000142">
    <property type="protein sequence ID" value="KAF4453784.1"/>
    <property type="molecule type" value="Genomic_DNA"/>
</dbReference>